<reference evidence="1 2" key="1">
    <citation type="submission" date="2019-08" db="EMBL/GenBank/DDBJ databases">
        <authorList>
            <person name="Alioto T."/>
            <person name="Alioto T."/>
            <person name="Gomez Garrido J."/>
        </authorList>
    </citation>
    <scope>NUCLEOTIDE SEQUENCE [LARGE SCALE GENOMIC DNA]</scope>
</reference>
<dbReference type="GO" id="GO:0071897">
    <property type="term" value="P:DNA biosynthetic process"/>
    <property type="evidence" value="ECO:0007669"/>
    <property type="project" value="UniProtKB-ARBA"/>
</dbReference>
<dbReference type="Proteomes" id="UP000325440">
    <property type="component" value="Unassembled WGS sequence"/>
</dbReference>
<dbReference type="InterPro" id="IPR043502">
    <property type="entry name" value="DNA/RNA_pol_sf"/>
</dbReference>
<sequence>MCQSEVVNRVVTAGVKKGYEKRYDVTGETHDACNCSAKQWECFNYKLKEIKLIETVNNIGTLYKYSIANVKVNEPLIVELILKFLGVVKWLINEEECVKDHKINLELTENSVLKCQRAYQVSYALKSAVEEELAGLKKEGIISHVKCKWASSIVIVPKKVIKYET</sequence>
<evidence type="ECO:0000313" key="2">
    <source>
        <dbReference type="Proteomes" id="UP000325440"/>
    </source>
</evidence>
<dbReference type="OrthoDB" id="6595519at2759"/>
<keyword evidence="2" id="KW-1185">Reference proteome</keyword>
<protein>
    <submittedName>
        <fullName evidence="1">Uncharacterized protein</fullName>
    </submittedName>
</protein>
<dbReference type="Gene3D" id="3.10.10.10">
    <property type="entry name" value="HIV Type 1 Reverse Transcriptase, subunit A, domain 1"/>
    <property type="match status" value="1"/>
</dbReference>
<evidence type="ECO:0000313" key="1">
    <source>
        <dbReference type="EMBL" id="VVC31661.1"/>
    </source>
</evidence>
<proteinExistence type="predicted"/>
<gene>
    <name evidence="1" type="ORF">CINCED_3A005437</name>
</gene>
<dbReference type="AlphaFoldDB" id="A0A5E4ML58"/>
<dbReference type="EMBL" id="CABPRJ010000950">
    <property type="protein sequence ID" value="VVC31661.1"/>
    <property type="molecule type" value="Genomic_DNA"/>
</dbReference>
<accession>A0A5E4ML58</accession>
<name>A0A5E4ML58_9HEMI</name>
<dbReference type="SUPFAM" id="SSF56672">
    <property type="entry name" value="DNA/RNA polymerases"/>
    <property type="match status" value="1"/>
</dbReference>
<organism evidence="1 2">
    <name type="scientific">Cinara cedri</name>
    <dbReference type="NCBI Taxonomy" id="506608"/>
    <lineage>
        <taxon>Eukaryota</taxon>
        <taxon>Metazoa</taxon>
        <taxon>Ecdysozoa</taxon>
        <taxon>Arthropoda</taxon>
        <taxon>Hexapoda</taxon>
        <taxon>Insecta</taxon>
        <taxon>Pterygota</taxon>
        <taxon>Neoptera</taxon>
        <taxon>Paraneoptera</taxon>
        <taxon>Hemiptera</taxon>
        <taxon>Sternorrhyncha</taxon>
        <taxon>Aphidomorpha</taxon>
        <taxon>Aphidoidea</taxon>
        <taxon>Aphididae</taxon>
        <taxon>Lachninae</taxon>
        <taxon>Cinara</taxon>
    </lineage>
</organism>